<dbReference type="InterPro" id="IPR011989">
    <property type="entry name" value="ARM-like"/>
</dbReference>
<dbReference type="Gene3D" id="1.25.10.10">
    <property type="entry name" value="Leucine-rich Repeat Variant"/>
    <property type="match status" value="1"/>
</dbReference>
<proteinExistence type="predicted"/>
<reference evidence="3" key="1">
    <citation type="journal article" date="2013" name="Nat. Genet.">
        <title>The Capsella rubella genome and the genomic consequences of rapid mating system evolution.</title>
        <authorList>
            <person name="Slotte T."/>
            <person name="Hazzouri K.M."/>
            <person name="Agren J.A."/>
            <person name="Koenig D."/>
            <person name="Maumus F."/>
            <person name="Guo Y.L."/>
            <person name="Steige K."/>
            <person name="Platts A.E."/>
            <person name="Escobar J.S."/>
            <person name="Newman L.K."/>
            <person name="Wang W."/>
            <person name="Mandakova T."/>
            <person name="Vello E."/>
            <person name="Smith L.M."/>
            <person name="Henz S.R."/>
            <person name="Steffen J."/>
            <person name="Takuno S."/>
            <person name="Brandvain Y."/>
            <person name="Coop G."/>
            <person name="Andolfatto P."/>
            <person name="Hu T.T."/>
            <person name="Blanchette M."/>
            <person name="Clark R.M."/>
            <person name="Quesneville H."/>
            <person name="Nordborg M."/>
            <person name="Gaut B.S."/>
            <person name="Lysak M.A."/>
            <person name="Jenkins J."/>
            <person name="Grimwood J."/>
            <person name="Chapman J."/>
            <person name="Prochnik S."/>
            <person name="Shu S."/>
            <person name="Rokhsar D."/>
            <person name="Schmutz J."/>
            <person name="Weigel D."/>
            <person name="Wright S.I."/>
        </authorList>
    </citation>
    <scope>NUCLEOTIDE SEQUENCE [LARGE SCALE GENOMIC DNA]</scope>
    <source>
        <strain evidence="3">cv. Monte Gargano</strain>
    </source>
</reference>
<dbReference type="GO" id="GO:0008017">
    <property type="term" value="F:microtubule binding"/>
    <property type="evidence" value="ECO:0007669"/>
    <property type="project" value="TreeGrafter"/>
</dbReference>
<evidence type="ECO:0000259" key="1">
    <source>
        <dbReference type="Pfam" id="PF12348"/>
    </source>
</evidence>
<dbReference type="InterPro" id="IPR024395">
    <property type="entry name" value="CLASP_N_dom"/>
</dbReference>
<dbReference type="PANTHER" id="PTHR21567">
    <property type="entry name" value="CLASP"/>
    <property type="match status" value="1"/>
</dbReference>
<accession>R0GF87</accession>
<feature type="domain" description="CLASP N-terminal" evidence="1">
    <location>
        <begin position="18"/>
        <end position="135"/>
    </location>
</feature>
<gene>
    <name evidence="2" type="ORF">CARUB_v10007330mg</name>
</gene>
<keyword evidence="3" id="KW-1185">Reference proteome</keyword>
<dbReference type="eggNOG" id="KOG2933">
    <property type="taxonomic scope" value="Eukaryota"/>
</dbReference>
<dbReference type="GO" id="GO:0005881">
    <property type="term" value="C:cytoplasmic microtubule"/>
    <property type="evidence" value="ECO:0007669"/>
    <property type="project" value="TreeGrafter"/>
</dbReference>
<dbReference type="EMBL" id="KB870811">
    <property type="protein sequence ID" value="EOA15409.1"/>
    <property type="molecule type" value="Genomic_DNA"/>
</dbReference>
<dbReference type="GO" id="GO:0000226">
    <property type="term" value="P:microtubule cytoskeleton organization"/>
    <property type="evidence" value="ECO:0007669"/>
    <property type="project" value="TreeGrafter"/>
</dbReference>
<dbReference type="Proteomes" id="UP000029121">
    <property type="component" value="Unassembled WGS sequence"/>
</dbReference>
<dbReference type="Pfam" id="PF12348">
    <property type="entry name" value="CLASP_N"/>
    <property type="match status" value="1"/>
</dbReference>
<evidence type="ECO:0000313" key="3">
    <source>
        <dbReference type="Proteomes" id="UP000029121"/>
    </source>
</evidence>
<dbReference type="OrthoDB" id="1055604at2759"/>
<protein>
    <recommendedName>
        <fullName evidence="1">CLASP N-terminal domain-containing protein</fullName>
    </recommendedName>
</protein>
<dbReference type="KEGG" id="crb:17880401"/>
<organism evidence="2 3">
    <name type="scientific">Capsella rubella</name>
    <dbReference type="NCBI Taxonomy" id="81985"/>
    <lineage>
        <taxon>Eukaryota</taxon>
        <taxon>Viridiplantae</taxon>
        <taxon>Streptophyta</taxon>
        <taxon>Embryophyta</taxon>
        <taxon>Tracheophyta</taxon>
        <taxon>Spermatophyta</taxon>
        <taxon>Magnoliopsida</taxon>
        <taxon>eudicotyledons</taxon>
        <taxon>Gunneridae</taxon>
        <taxon>Pentapetalae</taxon>
        <taxon>rosids</taxon>
        <taxon>malvids</taxon>
        <taxon>Brassicales</taxon>
        <taxon>Brassicaceae</taxon>
        <taxon>Camelineae</taxon>
        <taxon>Capsella</taxon>
    </lineage>
</organism>
<name>R0GF87_9BRAS</name>
<sequence length="175" mass="19639">MTCSDIFNAYGEKLLEEPYLEAVDDLLLQLLVEASPQDKKFVCEEADKALNTMVNSVARLPLLRKLQTYVCQRNPCVRAKAAVFTSNCVSKMELSEIEEFGMVLIVQMAADLLSDKMPEAREAARSMVNSVYNKFTCNGEEKEEQGNRKEAWQKFCEKNVTGPNAQAMVKIVSSP</sequence>
<dbReference type="AlphaFoldDB" id="R0GF87"/>
<dbReference type="PANTHER" id="PTHR21567:SF65">
    <property type="entry name" value="ARM REPEAT SUPERFAMILY PROTEIN"/>
    <property type="match status" value="1"/>
</dbReference>
<evidence type="ECO:0000313" key="2">
    <source>
        <dbReference type="EMBL" id="EOA15409.1"/>
    </source>
</evidence>
<dbReference type="InterPro" id="IPR016024">
    <property type="entry name" value="ARM-type_fold"/>
</dbReference>
<dbReference type="SUPFAM" id="SSF48371">
    <property type="entry name" value="ARM repeat"/>
    <property type="match status" value="1"/>
</dbReference>